<reference evidence="1" key="1">
    <citation type="journal article" date="2018" name="Genome Biol.">
        <title>SKESA: strategic k-mer extension for scrupulous assemblies.</title>
        <authorList>
            <person name="Souvorov A."/>
            <person name="Agarwala R."/>
            <person name="Lipman D.J."/>
        </authorList>
    </citation>
    <scope>NUCLEOTIDE SEQUENCE</scope>
    <source>
        <strain evidence="1">AUSMDU00005748</strain>
    </source>
</reference>
<dbReference type="Proteomes" id="UP000868497">
    <property type="component" value="Unassembled WGS sequence"/>
</dbReference>
<evidence type="ECO:0000313" key="1">
    <source>
        <dbReference type="EMBL" id="HAU4357331.1"/>
    </source>
</evidence>
<sequence>MKTGACERRFFYAPARPSRGCKPLVVRIFCEQISCTFVIRCNALNTLRGATQSAIFSFV</sequence>
<proteinExistence type="predicted"/>
<name>A0AAD3YPI8_KLEOX</name>
<protein>
    <submittedName>
        <fullName evidence="1">Uncharacterized protein</fullName>
    </submittedName>
</protein>
<dbReference type="EMBL" id="DACXIC010000014">
    <property type="protein sequence ID" value="HAU4357331.1"/>
    <property type="molecule type" value="Genomic_DNA"/>
</dbReference>
<organism evidence="1 2">
    <name type="scientific">Klebsiella oxytoca</name>
    <dbReference type="NCBI Taxonomy" id="571"/>
    <lineage>
        <taxon>Bacteria</taxon>
        <taxon>Pseudomonadati</taxon>
        <taxon>Pseudomonadota</taxon>
        <taxon>Gammaproteobacteria</taxon>
        <taxon>Enterobacterales</taxon>
        <taxon>Enterobacteriaceae</taxon>
        <taxon>Klebsiella/Raoultella group</taxon>
        <taxon>Klebsiella</taxon>
    </lineage>
</organism>
<comment type="caution">
    <text evidence="1">The sequence shown here is derived from an EMBL/GenBank/DDBJ whole genome shotgun (WGS) entry which is preliminary data.</text>
</comment>
<reference evidence="1" key="2">
    <citation type="submission" date="2019-09" db="EMBL/GenBank/DDBJ databases">
        <authorList>
            <consortium name="NCBI Pathogen Detection Project"/>
        </authorList>
    </citation>
    <scope>NUCLEOTIDE SEQUENCE</scope>
    <source>
        <strain evidence="1">AUSMDU00005748</strain>
    </source>
</reference>
<accession>A0AAD3YPI8</accession>
<gene>
    <name evidence="1" type="ORF">F6W21_13450</name>
</gene>
<evidence type="ECO:0000313" key="2">
    <source>
        <dbReference type="Proteomes" id="UP000868497"/>
    </source>
</evidence>
<dbReference type="AlphaFoldDB" id="A0AAD3YPI8"/>